<dbReference type="InterPro" id="IPR026444">
    <property type="entry name" value="Secre_tail"/>
</dbReference>
<evidence type="ECO:0000256" key="5">
    <source>
        <dbReference type="ARBA" id="ARBA00022801"/>
    </source>
</evidence>
<evidence type="ECO:0000256" key="1">
    <source>
        <dbReference type="ARBA" id="ARBA00022475"/>
    </source>
</evidence>
<dbReference type="InterPro" id="IPR043461">
    <property type="entry name" value="LpxH-like"/>
</dbReference>
<keyword evidence="3" id="KW-0479">Metal-binding</keyword>
<evidence type="ECO:0000256" key="7">
    <source>
        <dbReference type="ARBA" id="ARBA00023211"/>
    </source>
</evidence>
<evidence type="ECO:0000256" key="3">
    <source>
        <dbReference type="ARBA" id="ARBA00022723"/>
    </source>
</evidence>
<keyword evidence="6" id="KW-0472">Membrane</keyword>
<evidence type="ECO:0000256" key="6">
    <source>
        <dbReference type="ARBA" id="ARBA00023136"/>
    </source>
</evidence>
<gene>
    <name evidence="10" type="ORF">QW060_21520</name>
</gene>
<keyword evidence="11" id="KW-1185">Reference proteome</keyword>
<dbReference type="InterPro" id="IPR004843">
    <property type="entry name" value="Calcineurin-like_PHP"/>
</dbReference>
<dbReference type="EMBL" id="JAUFQU010000042">
    <property type="protein sequence ID" value="MDN3709557.1"/>
    <property type="molecule type" value="Genomic_DNA"/>
</dbReference>
<dbReference type="Gene3D" id="3.60.21.10">
    <property type="match status" value="1"/>
</dbReference>
<protein>
    <submittedName>
        <fullName evidence="10">T9SS type A sorting domain-containing protein</fullName>
    </submittedName>
</protein>
<keyword evidence="7" id="KW-0464">Manganese</keyword>
<reference evidence="11" key="1">
    <citation type="journal article" date="2019" name="Int. J. Syst. Evol. Microbiol.">
        <title>The Global Catalogue of Microorganisms (GCM) 10K type strain sequencing project: providing services to taxonomists for standard genome sequencing and annotation.</title>
        <authorList>
            <consortium name="The Broad Institute Genomics Platform"/>
            <consortium name="The Broad Institute Genome Sequencing Center for Infectious Disease"/>
            <person name="Wu L."/>
            <person name="Ma J."/>
        </authorList>
    </citation>
    <scope>NUCLEOTIDE SEQUENCE [LARGE SCALE GENOMIC DNA]</scope>
    <source>
        <strain evidence="11">CECT 7184</strain>
    </source>
</reference>
<dbReference type="Pfam" id="PF00149">
    <property type="entry name" value="Metallophos"/>
    <property type="match status" value="1"/>
</dbReference>
<accession>A0ABT8D133</accession>
<feature type="domain" description="Secretion system C-terminal sorting" evidence="9">
    <location>
        <begin position="228"/>
        <end position="292"/>
    </location>
</feature>
<dbReference type="PANTHER" id="PTHR34990:SF1">
    <property type="entry name" value="UDP-2,3-DIACYLGLUCOSAMINE HYDROLASE"/>
    <property type="match status" value="1"/>
</dbReference>
<keyword evidence="4" id="KW-0732">Signal</keyword>
<proteinExistence type="predicted"/>
<evidence type="ECO:0000313" key="11">
    <source>
        <dbReference type="Proteomes" id="UP001242368"/>
    </source>
</evidence>
<keyword evidence="5" id="KW-0378">Hydrolase</keyword>
<name>A0ABT8D133_9FLAO</name>
<dbReference type="InterPro" id="IPR029052">
    <property type="entry name" value="Metallo-depent_PP-like"/>
</dbReference>
<evidence type="ECO:0000313" key="10">
    <source>
        <dbReference type="EMBL" id="MDN3709557.1"/>
    </source>
</evidence>
<keyword evidence="2" id="KW-0997">Cell inner membrane</keyword>
<dbReference type="Proteomes" id="UP001242368">
    <property type="component" value="Unassembled WGS sequence"/>
</dbReference>
<dbReference type="Pfam" id="PF18962">
    <property type="entry name" value="Por_Secre_tail"/>
    <property type="match status" value="1"/>
</dbReference>
<dbReference type="NCBIfam" id="TIGR04183">
    <property type="entry name" value="Por_Secre_tail"/>
    <property type="match status" value="1"/>
</dbReference>
<feature type="domain" description="Calcineurin-like phosphoesterase" evidence="8">
    <location>
        <begin position="12"/>
        <end position="131"/>
    </location>
</feature>
<organism evidence="10 11">
    <name type="scientific">Paenimyroides ceti</name>
    <dbReference type="NCBI Taxonomy" id="395087"/>
    <lineage>
        <taxon>Bacteria</taxon>
        <taxon>Pseudomonadati</taxon>
        <taxon>Bacteroidota</taxon>
        <taxon>Flavobacteriia</taxon>
        <taxon>Flavobacteriales</taxon>
        <taxon>Flavobacteriaceae</taxon>
        <taxon>Paenimyroides</taxon>
    </lineage>
</organism>
<dbReference type="PANTHER" id="PTHR34990">
    <property type="entry name" value="UDP-2,3-DIACYLGLUCOSAMINE HYDROLASE-RELATED"/>
    <property type="match status" value="1"/>
</dbReference>
<evidence type="ECO:0000256" key="4">
    <source>
        <dbReference type="ARBA" id="ARBA00022729"/>
    </source>
</evidence>
<dbReference type="CDD" id="cd07398">
    <property type="entry name" value="MPP_YbbF-LpxH"/>
    <property type="match status" value="1"/>
</dbReference>
<evidence type="ECO:0000256" key="2">
    <source>
        <dbReference type="ARBA" id="ARBA00022519"/>
    </source>
</evidence>
<dbReference type="RefSeq" id="WP_290365112.1">
    <property type="nucleotide sequence ID" value="NZ_JAUFQU010000042.1"/>
</dbReference>
<comment type="caution">
    <text evidence="10">The sequence shown here is derived from an EMBL/GenBank/DDBJ whole genome shotgun (WGS) entry which is preliminary data.</text>
</comment>
<sequence>MIKLSIPSHQKVFFASDQHLGAPTAALSMPREKKFLQWLHQIESEAGALILLGDLFDFWFEYKTVVPKGFVRILGKLAQMRDNGLPIYFFVGNHDLWMSDYFEKELGIPVFYKPQIFEINGRVKLFIAHGDGLGPGDKGYKRMKKVFTNPFSKWLFRWLHPDFGVKLAQYLSVKNKLISGAGDAFPVGETTVTHQLVLGDEILDTCTFTITVQETLGTLEIEKEKSLLYPNPVIDYLNIESIDQITQIAVYSLEGKMIRTYEINSKSARIDFASYASGIYIIKEISENHQNRIYKVTKK</sequence>
<dbReference type="SUPFAM" id="SSF56300">
    <property type="entry name" value="Metallo-dependent phosphatases"/>
    <property type="match status" value="1"/>
</dbReference>
<evidence type="ECO:0000259" key="8">
    <source>
        <dbReference type="Pfam" id="PF00149"/>
    </source>
</evidence>
<keyword evidence="1" id="KW-1003">Cell membrane</keyword>
<evidence type="ECO:0000259" key="9">
    <source>
        <dbReference type="Pfam" id="PF18962"/>
    </source>
</evidence>